<feature type="domain" description="NAD-dependent epimerase/dehydratase" evidence="5">
    <location>
        <begin position="33"/>
        <end position="272"/>
    </location>
</feature>
<dbReference type="Proteomes" id="UP001177080">
    <property type="component" value="Unassembled WGS sequence"/>
</dbReference>
<dbReference type="PANTHER" id="PTHR43078:SF6">
    <property type="entry name" value="UDP-GLUCURONIC ACID DECARBOXYLASE 1"/>
    <property type="match status" value="1"/>
</dbReference>
<evidence type="ECO:0000256" key="2">
    <source>
        <dbReference type="ARBA" id="ARBA00022793"/>
    </source>
</evidence>
<evidence type="ECO:0000256" key="4">
    <source>
        <dbReference type="ARBA" id="ARBA00023239"/>
    </source>
</evidence>
<evidence type="ECO:0000313" key="7">
    <source>
        <dbReference type="Proteomes" id="UP001177080"/>
    </source>
</evidence>
<protein>
    <submittedName>
        <fullName evidence="6">NAD-dependent epimerase/dehydratase family protein</fullName>
    </submittedName>
</protein>
<comment type="cofactor">
    <cofactor evidence="1">
        <name>NAD(+)</name>
        <dbReference type="ChEBI" id="CHEBI:57540"/>
    </cofactor>
</comment>
<organism evidence="6 7">
    <name type="scientific">Shinella curvata</name>
    <dbReference type="NCBI Taxonomy" id="1817964"/>
    <lineage>
        <taxon>Bacteria</taxon>
        <taxon>Pseudomonadati</taxon>
        <taxon>Pseudomonadota</taxon>
        <taxon>Alphaproteobacteria</taxon>
        <taxon>Hyphomicrobiales</taxon>
        <taxon>Rhizobiaceae</taxon>
        <taxon>Shinella</taxon>
    </lineage>
</organism>
<keyword evidence="4" id="KW-0456">Lyase</keyword>
<sequence length="349" mass="38326">MFKPEAKIIEQDAIEIGTLFTENDLGGFAGKKILVTGSTGLMGLYILAALKQLSDRYGLGIHLYASSRNVSAASQHFLKWMDDAGLDVVTFGEEQIRGPYDYIFHTASSTNPADLATRPLDVIQTNVHYTSDLLKLLTAQTGSFIFFSTREIYGKKVDPEKTFVGETDYGVLDPLDIRSAYPESKRLAENMVASFSMQSGNPYRIFRISHTYGPGIKLNDGRVLSDIIGAMVADAGIHLKSDGSHKISPTYVADVIAGVLTGLIRGENGCYNVSNHREIYSVLEIARTAASNNAAIEVTHQASKHVSPLYLKHDTGILLSEKIQALGWDFKVPLSEGLRRVYEHYKVSA</sequence>
<evidence type="ECO:0000313" key="6">
    <source>
        <dbReference type="EMBL" id="MDO6121152.1"/>
    </source>
</evidence>
<keyword evidence="2" id="KW-0210">Decarboxylase</keyword>
<accession>A0ABT8XBN2</accession>
<evidence type="ECO:0000259" key="5">
    <source>
        <dbReference type="Pfam" id="PF01370"/>
    </source>
</evidence>
<keyword evidence="7" id="KW-1185">Reference proteome</keyword>
<dbReference type="PANTHER" id="PTHR43078">
    <property type="entry name" value="UDP-GLUCURONIC ACID DECARBOXYLASE-RELATED"/>
    <property type="match status" value="1"/>
</dbReference>
<dbReference type="InterPro" id="IPR044516">
    <property type="entry name" value="UXS-like"/>
</dbReference>
<dbReference type="Gene3D" id="3.40.50.720">
    <property type="entry name" value="NAD(P)-binding Rossmann-like Domain"/>
    <property type="match status" value="1"/>
</dbReference>
<dbReference type="Pfam" id="PF01370">
    <property type="entry name" value="Epimerase"/>
    <property type="match status" value="1"/>
</dbReference>
<keyword evidence="3" id="KW-0520">NAD</keyword>
<name>A0ABT8XBN2_9HYPH</name>
<evidence type="ECO:0000256" key="3">
    <source>
        <dbReference type="ARBA" id="ARBA00023027"/>
    </source>
</evidence>
<comment type="caution">
    <text evidence="6">The sequence shown here is derived from an EMBL/GenBank/DDBJ whole genome shotgun (WGS) entry which is preliminary data.</text>
</comment>
<dbReference type="EMBL" id="WHSC02000003">
    <property type="protein sequence ID" value="MDO6121152.1"/>
    <property type="molecule type" value="Genomic_DNA"/>
</dbReference>
<evidence type="ECO:0000256" key="1">
    <source>
        <dbReference type="ARBA" id="ARBA00001911"/>
    </source>
</evidence>
<dbReference type="InterPro" id="IPR036291">
    <property type="entry name" value="NAD(P)-bd_dom_sf"/>
</dbReference>
<dbReference type="SUPFAM" id="SSF51735">
    <property type="entry name" value="NAD(P)-binding Rossmann-fold domains"/>
    <property type="match status" value="1"/>
</dbReference>
<proteinExistence type="predicted"/>
<reference evidence="6" key="1">
    <citation type="submission" date="2022-04" db="EMBL/GenBank/DDBJ databases">
        <title>Shinella lacus sp. nov., a novel member of the genus Shinella from water.</title>
        <authorList>
            <person name="Deng Y."/>
        </authorList>
    </citation>
    <scope>NUCLEOTIDE SEQUENCE</scope>
    <source>
        <strain evidence="6">JCM 31239</strain>
    </source>
</reference>
<gene>
    <name evidence="6" type="ORF">GB928_008155</name>
</gene>
<dbReference type="InterPro" id="IPR001509">
    <property type="entry name" value="Epimerase_deHydtase"/>
</dbReference>
<dbReference type="RefSeq" id="WP_244761108.1">
    <property type="nucleotide sequence ID" value="NZ_JALJCJ010000003.1"/>
</dbReference>